<dbReference type="AlphaFoldDB" id="A0A645IDU4"/>
<accession>A0A645IDU4</accession>
<evidence type="ECO:0000313" key="1">
    <source>
        <dbReference type="EMBL" id="MPN49465.1"/>
    </source>
</evidence>
<dbReference type="InterPro" id="IPR026444">
    <property type="entry name" value="Secre_tail"/>
</dbReference>
<dbReference type="NCBIfam" id="TIGR04183">
    <property type="entry name" value="Por_Secre_tail"/>
    <property type="match status" value="1"/>
</dbReference>
<evidence type="ECO:0008006" key="2">
    <source>
        <dbReference type="Google" id="ProtNLM"/>
    </source>
</evidence>
<organism evidence="1">
    <name type="scientific">bioreactor metagenome</name>
    <dbReference type="NCBI Taxonomy" id="1076179"/>
    <lineage>
        <taxon>unclassified sequences</taxon>
        <taxon>metagenomes</taxon>
        <taxon>ecological metagenomes</taxon>
    </lineage>
</organism>
<proteinExistence type="predicted"/>
<gene>
    <name evidence="1" type="ORF">SDC9_197086</name>
</gene>
<sequence length="120" mass="13268">MIAYKAGPTSTAAGTKGVFKIYDIVLTHATNKELGYFVVSFKQLPPPTSGVETIKKESSWKQIGQSIQIINNTNGIIKLYDTIGRLVLSKNVTKNETVDLSSLKGIYVVQFNNERSKIFL</sequence>
<dbReference type="EMBL" id="VSSQ01112752">
    <property type="protein sequence ID" value="MPN49465.1"/>
    <property type="molecule type" value="Genomic_DNA"/>
</dbReference>
<name>A0A645IDU4_9ZZZZ</name>
<reference evidence="1" key="1">
    <citation type="submission" date="2019-08" db="EMBL/GenBank/DDBJ databases">
        <authorList>
            <person name="Kucharzyk K."/>
            <person name="Murdoch R.W."/>
            <person name="Higgins S."/>
            <person name="Loffler F."/>
        </authorList>
    </citation>
    <scope>NUCLEOTIDE SEQUENCE</scope>
</reference>
<comment type="caution">
    <text evidence="1">The sequence shown here is derived from an EMBL/GenBank/DDBJ whole genome shotgun (WGS) entry which is preliminary data.</text>
</comment>
<protein>
    <recommendedName>
        <fullName evidence="2">Secretion system C-terminal sorting domain-containing protein</fullName>
    </recommendedName>
</protein>